<evidence type="ECO:0000256" key="4">
    <source>
        <dbReference type="ARBA" id="ARBA00023306"/>
    </source>
</evidence>
<dbReference type="GeneID" id="78362705"/>
<evidence type="ECO:0000256" key="3">
    <source>
        <dbReference type="ARBA" id="ARBA00023136"/>
    </source>
</evidence>
<dbReference type="SMART" id="SM00842">
    <property type="entry name" value="FtsA"/>
    <property type="match status" value="1"/>
</dbReference>
<dbReference type="Proteomes" id="UP000214610">
    <property type="component" value="Unassembled WGS sequence"/>
</dbReference>
<reference evidence="9" key="1">
    <citation type="submission" date="2017-05" db="EMBL/GenBank/DDBJ databases">
        <title>Improved OligoMM genomes.</title>
        <authorList>
            <person name="Garzetti D."/>
        </authorList>
    </citation>
    <scope>NUCLEOTIDE SEQUENCE [LARGE SCALE GENOMIC DNA]</scope>
    <source>
        <strain evidence="9">YL45</strain>
    </source>
</reference>
<dbReference type="AlphaFoldDB" id="A0A227KK05"/>
<evidence type="ECO:0000256" key="2">
    <source>
        <dbReference type="ARBA" id="ARBA00022618"/>
    </source>
</evidence>
<comment type="similarity">
    <text evidence="5 6">Belongs to the FtsA/MreB family.</text>
</comment>
<comment type="subcellular location">
    <subcellularLocation>
        <location evidence="5">Cell membrane</location>
        <topology evidence="5">Peripheral membrane protein</topology>
        <orientation evidence="5">Cytoplasmic side</orientation>
    </subcellularLocation>
    <text evidence="5">Localizes to the Z ring in an FtsZ-dependent manner. Targeted to the membrane through a conserved C-terminal amphipathic helix.</text>
</comment>
<keyword evidence="1 5" id="KW-1003">Cell membrane</keyword>
<dbReference type="EMBL" id="NHMP01000004">
    <property type="protein sequence ID" value="OXE47680.1"/>
    <property type="molecule type" value="Genomic_DNA"/>
</dbReference>
<feature type="domain" description="SHS2" evidence="7">
    <location>
        <begin position="9"/>
        <end position="197"/>
    </location>
</feature>
<keyword evidence="2 5" id="KW-0132">Cell division</keyword>
<keyword evidence="4 5" id="KW-0131">Cell cycle</keyword>
<comment type="function">
    <text evidence="5 6">Cell division protein that is involved in the assembly of the Z ring. May serve as a membrane anchor for the Z ring.</text>
</comment>
<evidence type="ECO:0000256" key="6">
    <source>
        <dbReference type="PIRNR" id="PIRNR003101"/>
    </source>
</evidence>
<dbReference type="Pfam" id="PF02491">
    <property type="entry name" value="SHS2_FTSA"/>
    <property type="match status" value="1"/>
</dbReference>
<name>A0A227KK05_9BURK</name>
<dbReference type="PANTHER" id="PTHR32432">
    <property type="entry name" value="CELL DIVISION PROTEIN FTSA-RELATED"/>
    <property type="match status" value="1"/>
</dbReference>
<proteinExistence type="inferred from homology"/>
<dbReference type="InterPro" id="IPR020823">
    <property type="entry name" value="Cell_div_FtsA"/>
</dbReference>
<evidence type="ECO:0000259" key="7">
    <source>
        <dbReference type="SMART" id="SM00842"/>
    </source>
</evidence>
<accession>A0A227KK05</accession>
<comment type="subunit">
    <text evidence="5">Self-interacts. Interacts with FtsZ.</text>
</comment>
<evidence type="ECO:0000313" key="8">
    <source>
        <dbReference type="EMBL" id="OXE47680.1"/>
    </source>
</evidence>
<dbReference type="PIRSF" id="PIRSF003101">
    <property type="entry name" value="FtsA"/>
    <property type="match status" value="1"/>
</dbReference>
<dbReference type="RefSeq" id="WP_066595141.1">
    <property type="nucleotide sequence ID" value="NZ_CAJTBZ010000002.1"/>
</dbReference>
<keyword evidence="9" id="KW-1185">Reference proteome</keyword>
<dbReference type="Pfam" id="PF14450">
    <property type="entry name" value="FtsA"/>
    <property type="match status" value="1"/>
</dbReference>
<sequence>MPSKADDLIAALDIGSSKIACAIAQPLSDRTYRIVGMGVCGSVGVREGVVVEINPLVDAIRQTVEEAEKSADVNISRVAAGISGTHIMSDNVHMTVVTRRGEIEQSDVDEIFRNVQQTSLPPSMRYLQVLAEEYAIDFKWGYHRPVGMDGNRLDAKLHVITAQTSPCQNIGKAIRRSGLELIESRLNFNPLSSASAVLTQEEKNLGVILIDLGAELTEVAVYYGNAVQYTAVFPGGGESLTNEISIKTQLSKIDAENLKVSMGHVRFDPHCDKNDSYDLPSYAGFAHEHNRVLTRQALSGIIDMKLRDILEAIYNRLRDKNLRHLISYGVVLTGGGAQLKGIERLVREVFSGYMAGGYINVRIGYPIIEYETNIFYSPNKFSTETLPEKLAGVSSPEYATLFGYLADETARYYGGGGAPRKKGGLTTVKNMLKSWFTGNF</sequence>
<dbReference type="InterPro" id="IPR003494">
    <property type="entry name" value="SHS2_FtsA"/>
</dbReference>
<dbReference type="GO" id="GO:0043093">
    <property type="term" value="P:FtsZ-dependent cytokinesis"/>
    <property type="evidence" value="ECO:0007669"/>
    <property type="project" value="UniProtKB-UniRule"/>
</dbReference>
<dbReference type="CDD" id="cd24048">
    <property type="entry name" value="ASKHA_NBD_FtsA"/>
    <property type="match status" value="1"/>
</dbReference>
<dbReference type="NCBIfam" id="TIGR01174">
    <property type="entry name" value="ftsA"/>
    <property type="match status" value="1"/>
</dbReference>
<dbReference type="GO" id="GO:0009898">
    <property type="term" value="C:cytoplasmic side of plasma membrane"/>
    <property type="evidence" value="ECO:0007669"/>
    <property type="project" value="UniProtKB-UniRule"/>
</dbReference>
<dbReference type="HAMAP" id="MF_02033">
    <property type="entry name" value="FtsA"/>
    <property type="match status" value="1"/>
</dbReference>
<dbReference type="Gene3D" id="3.30.420.40">
    <property type="match status" value="2"/>
</dbReference>
<organism evidence="8 9">
    <name type="scientific">Turicimonas muris</name>
    <dbReference type="NCBI Taxonomy" id="1796652"/>
    <lineage>
        <taxon>Bacteria</taxon>
        <taxon>Pseudomonadati</taxon>
        <taxon>Pseudomonadota</taxon>
        <taxon>Betaproteobacteria</taxon>
        <taxon>Burkholderiales</taxon>
        <taxon>Sutterellaceae</taxon>
        <taxon>Turicimonas</taxon>
    </lineage>
</organism>
<evidence type="ECO:0000256" key="1">
    <source>
        <dbReference type="ARBA" id="ARBA00022475"/>
    </source>
</evidence>
<dbReference type="GO" id="GO:0032153">
    <property type="term" value="C:cell division site"/>
    <property type="evidence" value="ECO:0007669"/>
    <property type="project" value="UniProtKB-UniRule"/>
</dbReference>
<protein>
    <recommendedName>
        <fullName evidence="5 6">Cell division protein FtsA</fullName>
    </recommendedName>
</protein>
<dbReference type="InterPro" id="IPR043129">
    <property type="entry name" value="ATPase_NBD"/>
</dbReference>
<dbReference type="InterPro" id="IPR050696">
    <property type="entry name" value="FtsA/MreB"/>
</dbReference>
<gene>
    <name evidence="5" type="primary">ftsA</name>
    <name evidence="8" type="ORF">ADH67_07810</name>
</gene>
<dbReference type="PANTHER" id="PTHR32432:SF4">
    <property type="entry name" value="CELL DIVISION PROTEIN FTSA"/>
    <property type="match status" value="1"/>
</dbReference>
<evidence type="ECO:0000313" key="9">
    <source>
        <dbReference type="Proteomes" id="UP000214610"/>
    </source>
</evidence>
<comment type="caution">
    <text evidence="8">The sequence shown here is derived from an EMBL/GenBank/DDBJ whole genome shotgun (WGS) entry which is preliminary data.</text>
</comment>
<keyword evidence="3 5" id="KW-0472">Membrane</keyword>
<evidence type="ECO:0000256" key="5">
    <source>
        <dbReference type="HAMAP-Rule" id="MF_02033"/>
    </source>
</evidence>
<dbReference type="SUPFAM" id="SSF53067">
    <property type="entry name" value="Actin-like ATPase domain"/>
    <property type="match status" value="2"/>
</dbReference>